<dbReference type="SUPFAM" id="SSF46785">
    <property type="entry name" value="Winged helix' DNA-binding domain"/>
    <property type="match status" value="1"/>
</dbReference>
<protein>
    <submittedName>
        <fullName evidence="7">TOBE domain-containing protein</fullName>
    </submittedName>
</protein>
<evidence type="ECO:0000256" key="2">
    <source>
        <dbReference type="ARBA" id="ARBA00022448"/>
    </source>
</evidence>
<dbReference type="InterPro" id="IPR036388">
    <property type="entry name" value="WH-like_DNA-bd_sf"/>
</dbReference>
<dbReference type="InterPro" id="IPR008995">
    <property type="entry name" value="Mo/tungstate-bd_C_term_dom"/>
</dbReference>
<dbReference type="PANTHER" id="PTHR30432">
    <property type="entry name" value="TRANSCRIPTIONAL REGULATOR MODE"/>
    <property type="match status" value="1"/>
</dbReference>
<evidence type="ECO:0000256" key="4">
    <source>
        <dbReference type="ARBA" id="ARBA00022737"/>
    </source>
</evidence>
<proteinExistence type="inferred from homology"/>
<sequence length="275" mass="28633">MTTQMTQTMQVSGSLVLGPEGSDGQAGLLTDRRLALLEHIGSCGSISQAAKLAGLSYKGAWDAVDAMNSLFGDALVQTTTGGKGGGGAQLTEAGIRVVDASRVLRREHQKFLQAASDGIADFDNIYTWMRRLTVKTSARNQFFGKVVAIKQAQVNVEVTLQLTGGDQIHAVITHDGLNELGLQVGSEAWALVKASWVILASPEAATGLSARNKLGGEVTRIHQGGVNAEVSLRCAGGNVITATVTNDSVAELQLAAGKTMVAVFKASSVILGVSE</sequence>
<keyword evidence="2 5" id="KW-0813">Transport</keyword>
<dbReference type="Proteomes" id="UP001597106">
    <property type="component" value="Unassembled WGS sequence"/>
</dbReference>
<dbReference type="InterPro" id="IPR016462">
    <property type="entry name" value="ModE"/>
</dbReference>
<keyword evidence="8" id="KW-1185">Reference proteome</keyword>
<accession>A0ABW3GJI1</accession>
<dbReference type="Pfam" id="PF03459">
    <property type="entry name" value="TOBE"/>
    <property type="match status" value="2"/>
</dbReference>
<evidence type="ECO:0000256" key="3">
    <source>
        <dbReference type="ARBA" id="ARBA00022505"/>
    </source>
</evidence>
<dbReference type="InterPro" id="IPR051815">
    <property type="entry name" value="Molybdate_resp_trans_reg"/>
</dbReference>
<dbReference type="RefSeq" id="WP_379077211.1">
    <property type="nucleotide sequence ID" value="NZ_JBHTJW010000003.1"/>
</dbReference>
<name>A0ABW3GJI1_9PROT</name>
<dbReference type="PANTHER" id="PTHR30432:SF1">
    <property type="entry name" value="DNA-BINDING TRANSCRIPTIONAL DUAL REGULATOR MODE"/>
    <property type="match status" value="1"/>
</dbReference>
<dbReference type="NCBIfam" id="TIGR00638">
    <property type="entry name" value="Mop"/>
    <property type="match status" value="2"/>
</dbReference>
<dbReference type="SUPFAM" id="SSF50331">
    <property type="entry name" value="MOP-like"/>
    <property type="match status" value="2"/>
</dbReference>
<comment type="caution">
    <text evidence="7">The sequence shown here is derived from an EMBL/GenBank/DDBJ whole genome shotgun (WGS) entry which is preliminary data.</text>
</comment>
<dbReference type="Gene3D" id="1.10.10.10">
    <property type="entry name" value="Winged helix-like DNA-binding domain superfamily/Winged helix DNA-binding domain"/>
    <property type="match status" value="1"/>
</dbReference>
<dbReference type="PROSITE" id="PS51866">
    <property type="entry name" value="MOP"/>
    <property type="match status" value="2"/>
</dbReference>
<dbReference type="Gene3D" id="2.40.50.100">
    <property type="match status" value="2"/>
</dbReference>
<dbReference type="InterPro" id="IPR000847">
    <property type="entry name" value="LysR_HTH_N"/>
</dbReference>
<comment type="similarity">
    <text evidence="1 5">Belongs to the ModE family.</text>
</comment>
<dbReference type="EMBL" id="JBHTJW010000003">
    <property type="protein sequence ID" value="MFD0930573.1"/>
    <property type="molecule type" value="Genomic_DNA"/>
</dbReference>
<dbReference type="InterPro" id="IPR005116">
    <property type="entry name" value="Transp-assoc_OB_typ1"/>
</dbReference>
<evidence type="ECO:0000313" key="7">
    <source>
        <dbReference type="EMBL" id="MFD0930573.1"/>
    </source>
</evidence>
<feature type="domain" description="Mop" evidence="6">
    <location>
        <begin position="207"/>
        <end position="273"/>
    </location>
</feature>
<dbReference type="Pfam" id="PF00126">
    <property type="entry name" value="HTH_1"/>
    <property type="match status" value="1"/>
</dbReference>
<keyword evidence="3 5" id="KW-0500">Molybdenum</keyword>
<dbReference type="InterPro" id="IPR004606">
    <property type="entry name" value="Mop_domain"/>
</dbReference>
<dbReference type="PIRSF" id="PIRSF005763">
    <property type="entry name" value="Txn_reg_ModE"/>
    <property type="match status" value="1"/>
</dbReference>
<dbReference type="InterPro" id="IPR036390">
    <property type="entry name" value="WH_DNA-bd_sf"/>
</dbReference>
<keyword evidence="4" id="KW-0677">Repeat</keyword>
<evidence type="ECO:0000259" key="6">
    <source>
        <dbReference type="PROSITE" id="PS51866"/>
    </source>
</evidence>
<evidence type="ECO:0000313" key="8">
    <source>
        <dbReference type="Proteomes" id="UP001597106"/>
    </source>
</evidence>
<feature type="domain" description="Mop" evidence="6">
    <location>
        <begin position="135"/>
        <end position="201"/>
    </location>
</feature>
<evidence type="ECO:0000256" key="5">
    <source>
        <dbReference type="PIRNR" id="PIRNR005763"/>
    </source>
</evidence>
<evidence type="ECO:0000256" key="1">
    <source>
        <dbReference type="ARBA" id="ARBA00008110"/>
    </source>
</evidence>
<reference evidence="8" key="1">
    <citation type="journal article" date="2019" name="Int. J. Syst. Evol. Microbiol.">
        <title>The Global Catalogue of Microorganisms (GCM) 10K type strain sequencing project: providing services to taxonomists for standard genome sequencing and annotation.</title>
        <authorList>
            <consortium name="The Broad Institute Genomics Platform"/>
            <consortium name="The Broad Institute Genome Sequencing Center for Infectious Disease"/>
            <person name="Wu L."/>
            <person name="Ma J."/>
        </authorList>
    </citation>
    <scope>NUCLEOTIDE SEQUENCE [LARGE SCALE GENOMIC DNA]</scope>
    <source>
        <strain evidence="8">CCUG 59685</strain>
    </source>
</reference>
<gene>
    <name evidence="7" type="ORF">ACFQ1T_12375</name>
</gene>
<organism evidence="7 8">
    <name type="scientific">Methylophilus glucosoxydans</name>
    <dbReference type="NCBI Taxonomy" id="752553"/>
    <lineage>
        <taxon>Bacteria</taxon>
        <taxon>Pseudomonadati</taxon>
        <taxon>Pseudomonadota</taxon>
        <taxon>Betaproteobacteria</taxon>
        <taxon>Nitrosomonadales</taxon>
        <taxon>Methylophilaceae</taxon>
        <taxon>Methylophilus</taxon>
    </lineage>
</organism>